<protein>
    <recommendedName>
        <fullName evidence="5">DUF4129 domain-containing protein</fullName>
    </recommendedName>
</protein>
<evidence type="ECO:0000256" key="1">
    <source>
        <dbReference type="SAM" id="Phobius"/>
    </source>
</evidence>
<dbReference type="Proteomes" id="UP000651112">
    <property type="component" value="Unassembled WGS sequence"/>
</dbReference>
<evidence type="ECO:0000313" key="4">
    <source>
        <dbReference type="Proteomes" id="UP000651112"/>
    </source>
</evidence>
<evidence type="ECO:0008006" key="5">
    <source>
        <dbReference type="Google" id="ProtNLM"/>
    </source>
</evidence>
<accession>A0ABR7XXX0</accession>
<sequence length="272" mass="32203">MGNRILVMSLLLWGFFYSHAQDTTESLPPVLEDSVSMKAQEYTPPDWVDYMEKGYYDTIPRMSQIPQVDTATFTKLIARYQGEEFDYDKNSPNRIGLFKKILDRLGRMLDNLFPAREYFQFADVVYKLLAVVALVIFLWIIYRVLFSGKRLLATDKDDEDVSDEVKFVEKNLLDIDLTSFIDKAQKDGDFALAIRYLNLLNIQLLAKRELIHWKHTKTHVELIEEIENEELKRDFARNVNIYNRVWYGNVAIDKVKYEEYAPYFLTFQSKWR</sequence>
<keyword evidence="2" id="KW-0732">Signal</keyword>
<organism evidence="3 4">
    <name type="scientific">Sphingobacterium chuzhouense</name>
    <dbReference type="NCBI Taxonomy" id="1742264"/>
    <lineage>
        <taxon>Bacteria</taxon>
        <taxon>Pseudomonadati</taxon>
        <taxon>Bacteroidota</taxon>
        <taxon>Sphingobacteriia</taxon>
        <taxon>Sphingobacteriales</taxon>
        <taxon>Sphingobacteriaceae</taxon>
        <taxon>Sphingobacterium</taxon>
    </lineage>
</organism>
<dbReference type="EMBL" id="JACNYL010000007">
    <property type="protein sequence ID" value="MBD1423868.1"/>
    <property type="molecule type" value="Genomic_DNA"/>
</dbReference>
<proteinExistence type="predicted"/>
<evidence type="ECO:0000313" key="3">
    <source>
        <dbReference type="EMBL" id="MBD1423868.1"/>
    </source>
</evidence>
<name>A0ABR7XXX0_9SPHI</name>
<feature type="signal peptide" evidence="2">
    <location>
        <begin position="1"/>
        <end position="20"/>
    </location>
</feature>
<gene>
    <name evidence="3" type="ORF">H8B21_20080</name>
</gene>
<dbReference type="RefSeq" id="WP_190315646.1">
    <property type="nucleotide sequence ID" value="NZ_JACNYL010000007.1"/>
</dbReference>
<keyword evidence="1" id="KW-0472">Membrane</keyword>
<reference evidence="3 4" key="1">
    <citation type="submission" date="2020-08" db="EMBL/GenBank/DDBJ databases">
        <title>Sphingobacterium sp. DN00404 isolated from aquaculture water.</title>
        <authorList>
            <person name="Zhang M."/>
        </authorList>
    </citation>
    <scope>NUCLEOTIDE SEQUENCE [LARGE SCALE GENOMIC DNA]</scope>
    <source>
        <strain evidence="3 4">KCTC 42746</strain>
    </source>
</reference>
<keyword evidence="1" id="KW-0812">Transmembrane</keyword>
<feature type="transmembrane region" description="Helical" evidence="1">
    <location>
        <begin position="124"/>
        <end position="146"/>
    </location>
</feature>
<keyword evidence="4" id="KW-1185">Reference proteome</keyword>
<evidence type="ECO:0000256" key="2">
    <source>
        <dbReference type="SAM" id="SignalP"/>
    </source>
</evidence>
<comment type="caution">
    <text evidence="3">The sequence shown here is derived from an EMBL/GenBank/DDBJ whole genome shotgun (WGS) entry which is preliminary data.</text>
</comment>
<keyword evidence="1" id="KW-1133">Transmembrane helix</keyword>
<feature type="chain" id="PRO_5046973914" description="DUF4129 domain-containing protein" evidence="2">
    <location>
        <begin position="21"/>
        <end position="272"/>
    </location>
</feature>